<gene>
    <name evidence="2" type="ORF">ACFSMZ_12220</name>
</gene>
<keyword evidence="3" id="KW-1185">Reference proteome</keyword>
<evidence type="ECO:0000259" key="1">
    <source>
        <dbReference type="Pfam" id="PF13480"/>
    </source>
</evidence>
<protein>
    <submittedName>
        <fullName evidence="2">GNAT family N-acetyltransferase</fullName>
    </submittedName>
</protein>
<reference evidence="3" key="1">
    <citation type="journal article" date="2019" name="Int. J. Syst. Evol. Microbiol.">
        <title>The Global Catalogue of Microorganisms (GCM) 10K type strain sequencing project: providing services to taxonomists for standard genome sequencing and annotation.</title>
        <authorList>
            <consortium name="The Broad Institute Genomics Platform"/>
            <consortium name="The Broad Institute Genome Sequencing Center for Infectious Disease"/>
            <person name="Wu L."/>
            <person name="Ma J."/>
        </authorList>
    </citation>
    <scope>NUCLEOTIDE SEQUENCE [LARGE SCALE GENOMIC DNA]</scope>
    <source>
        <strain evidence="3">KCTC 23707</strain>
    </source>
</reference>
<evidence type="ECO:0000313" key="3">
    <source>
        <dbReference type="Proteomes" id="UP001597373"/>
    </source>
</evidence>
<sequence length="424" mass="47138">MAAPLVEVSGSAGSGPLPQELVSALKPDDLERLVQALPAGPTRRLAIYPRSAGFGLLDELDHLGARAIEPNVFFSPRFLAPAMPRLDDRDMRLAVIRDETRERSRLRLLVPFTVENLPVPVAVPVMRTWSNPFGPLGTPLVDHDDPVGVLEDFFRMLAQPSLKLPKVFVFPDTRTDGPFAAALHAVAEARSLPLIVSGQVERPYLRSGLDGDSYLRKNLKPHHFRELRRQKRQLEGLGRLEYKIARNPDDVAEGVEAFLSLEVAGWKGRAGTAMRVDRMHAAFAREATQLLAQRDQCRVHMLTLDGRPIAVLIVLIASGVAYTWKTAFDETLAHHSPGTLLLAEVTRNHLEDPNITESDSCAEANHPVMSRLWSERCTIGTFVVGLTPDSDRAARQAETQLALYRHTRTRVKGIGRWLRRLLGK</sequence>
<organism evidence="2 3">
    <name type="scientific">Chelativorans composti</name>
    <dbReference type="NCBI Taxonomy" id="768533"/>
    <lineage>
        <taxon>Bacteria</taxon>
        <taxon>Pseudomonadati</taxon>
        <taxon>Pseudomonadota</taxon>
        <taxon>Alphaproteobacteria</taxon>
        <taxon>Hyphomicrobiales</taxon>
        <taxon>Phyllobacteriaceae</taxon>
        <taxon>Chelativorans</taxon>
    </lineage>
</organism>
<dbReference type="Proteomes" id="UP001597373">
    <property type="component" value="Unassembled WGS sequence"/>
</dbReference>
<dbReference type="RefSeq" id="WP_345099545.1">
    <property type="nucleotide sequence ID" value="NZ_BAABGS010000065.1"/>
</dbReference>
<dbReference type="EMBL" id="JBHUIR010000045">
    <property type="protein sequence ID" value="MFD2260525.1"/>
    <property type="molecule type" value="Genomic_DNA"/>
</dbReference>
<feature type="domain" description="BioF2-like acetyltransferase" evidence="1">
    <location>
        <begin position="224"/>
        <end position="352"/>
    </location>
</feature>
<dbReference type="InterPro" id="IPR016181">
    <property type="entry name" value="Acyl_CoA_acyltransferase"/>
</dbReference>
<dbReference type="Gene3D" id="3.40.630.30">
    <property type="match status" value="1"/>
</dbReference>
<dbReference type="Pfam" id="PF13480">
    <property type="entry name" value="Acetyltransf_6"/>
    <property type="match status" value="1"/>
</dbReference>
<comment type="caution">
    <text evidence="2">The sequence shown here is derived from an EMBL/GenBank/DDBJ whole genome shotgun (WGS) entry which is preliminary data.</text>
</comment>
<name>A0ABW5DIH4_9HYPH</name>
<dbReference type="SUPFAM" id="SSF55729">
    <property type="entry name" value="Acyl-CoA N-acyltransferases (Nat)"/>
    <property type="match status" value="1"/>
</dbReference>
<accession>A0ABW5DIH4</accession>
<proteinExistence type="predicted"/>
<evidence type="ECO:0000313" key="2">
    <source>
        <dbReference type="EMBL" id="MFD2260525.1"/>
    </source>
</evidence>
<dbReference type="InterPro" id="IPR038740">
    <property type="entry name" value="BioF2-like_GNAT_dom"/>
</dbReference>